<feature type="non-terminal residue" evidence="11">
    <location>
        <position position="114"/>
    </location>
</feature>
<dbReference type="GO" id="GO:0016301">
    <property type="term" value="F:kinase activity"/>
    <property type="evidence" value="ECO:0007669"/>
    <property type="project" value="UniProtKB-KW"/>
</dbReference>
<keyword evidence="9" id="KW-0325">Glycoprotein</keyword>
<keyword evidence="6" id="KW-1133">Transmembrane helix</keyword>
<dbReference type="AlphaFoldDB" id="A0A392RLN9"/>
<dbReference type="EMBL" id="LXQA010245833">
    <property type="protein sequence ID" value="MCI37551.1"/>
    <property type="molecule type" value="Genomic_DNA"/>
</dbReference>
<keyword evidence="11" id="KW-0808">Transferase</keyword>
<dbReference type="Pfam" id="PF08263">
    <property type="entry name" value="LRRNT_2"/>
    <property type="match status" value="1"/>
</dbReference>
<organism evidence="11 12">
    <name type="scientific">Trifolium medium</name>
    <dbReference type="NCBI Taxonomy" id="97028"/>
    <lineage>
        <taxon>Eukaryota</taxon>
        <taxon>Viridiplantae</taxon>
        <taxon>Streptophyta</taxon>
        <taxon>Embryophyta</taxon>
        <taxon>Tracheophyta</taxon>
        <taxon>Spermatophyta</taxon>
        <taxon>Magnoliopsida</taxon>
        <taxon>eudicotyledons</taxon>
        <taxon>Gunneridae</taxon>
        <taxon>Pentapetalae</taxon>
        <taxon>rosids</taxon>
        <taxon>fabids</taxon>
        <taxon>Fabales</taxon>
        <taxon>Fabaceae</taxon>
        <taxon>Papilionoideae</taxon>
        <taxon>50 kb inversion clade</taxon>
        <taxon>NPAAA clade</taxon>
        <taxon>Hologalegina</taxon>
        <taxon>IRL clade</taxon>
        <taxon>Trifolieae</taxon>
        <taxon>Trifolium</taxon>
    </lineage>
</organism>
<evidence type="ECO:0000256" key="3">
    <source>
        <dbReference type="ARBA" id="ARBA00022692"/>
    </source>
</evidence>
<dbReference type="SUPFAM" id="SSF52058">
    <property type="entry name" value="L domain-like"/>
    <property type="match status" value="1"/>
</dbReference>
<dbReference type="GO" id="GO:0016020">
    <property type="term" value="C:membrane"/>
    <property type="evidence" value="ECO:0007669"/>
    <property type="project" value="UniProtKB-SubCell"/>
</dbReference>
<comment type="caution">
    <text evidence="11">The sequence shown here is derived from an EMBL/GenBank/DDBJ whole genome shotgun (WGS) entry which is preliminary data.</text>
</comment>
<evidence type="ECO:0000256" key="9">
    <source>
        <dbReference type="ARBA" id="ARBA00023180"/>
    </source>
</evidence>
<keyword evidence="4" id="KW-0732">Signal</keyword>
<name>A0A392RLN9_9FABA</name>
<keyword evidence="3" id="KW-0812">Transmembrane</keyword>
<dbReference type="PANTHER" id="PTHR47986:SF6">
    <property type="entry name" value="TRANSFERASE, PROTEIN KINASE RLK-PELLE-LRR-IX FAMILY-RELATED"/>
    <property type="match status" value="1"/>
</dbReference>
<evidence type="ECO:0000259" key="10">
    <source>
        <dbReference type="Pfam" id="PF08263"/>
    </source>
</evidence>
<keyword evidence="8 11" id="KW-0675">Receptor</keyword>
<evidence type="ECO:0000313" key="11">
    <source>
        <dbReference type="EMBL" id="MCI37551.1"/>
    </source>
</evidence>
<comment type="subcellular location">
    <subcellularLocation>
        <location evidence="1">Membrane</location>
        <topology evidence="1">Single-pass membrane protein</topology>
    </subcellularLocation>
</comment>
<keyword evidence="11" id="KW-0418">Kinase</keyword>
<evidence type="ECO:0000256" key="5">
    <source>
        <dbReference type="ARBA" id="ARBA00022737"/>
    </source>
</evidence>
<dbReference type="Proteomes" id="UP000265520">
    <property type="component" value="Unassembled WGS sequence"/>
</dbReference>
<evidence type="ECO:0000256" key="2">
    <source>
        <dbReference type="ARBA" id="ARBA00022614"/>
    </source>
</evidence>
<dbReference type="InterPro" id="IPR032675">
    <property type="entry name" value="LRR_dom_sf"/>
</dbReference>
<keyword evidence="2" id="KW-0433">Leucine-rich repeat</keyword>
<evidence type="ECO:0000256" key="8">
    <source>
        <dbReference type="ARBA" id="ARBA00023170"/>
    </source>
</evidence>
<keyword evidence="12" id="KW-1185">Reference proteome</keyword>
<evidence type="ECO:0000256" key="7">
    <source>
        <dbReference type="ARBA" id="ARBA00023136"/>
    </source>
</evidence>
<reference evidence="11 12" key="1">
    <citation type="journal article" date="2018" name="Front. Plant Sci.">
        <title>Red Clover (Trifolium pratense) and Zigzag Clover (T. medium) - A Picture of Genomic Similarities and Differences.</title>
        <authorList>
            <person name="Dluhosova J."/>
            <person name="Istvanek J."/>
            <person name="Nedelnik J."/>
            <person name="Repkova J."/>
        </authorList>
    </citation>
    <scope>NUCLEOTIDE SEQUENCE [LARGE SCALE GENOMIC DNA]</scope>
    <source>
        <strain evidence="12">cv. 10/8</strain>
        <tissue evidence="11">Leaf</tissue>
    </source>
</reference>
<protein>
    <submittedName>
        <fullName evidence="11">Putative receptor protein kinase TMK1-like</fullName>
    </submittedName>
</protein>
<dbReference type="PANTHER" id="PTHR47986">
    <property type="entry name" value="OSJNBA0070M12.3 PROTEIN"/>
    <property type="match status" value="1"/>
</dbReference>
<evidence type="ECO:0000256" key="1">
    <source>
        <dbReference type="ARBA" id="ARBA00004167"/>
    </source>
</evidence>
<keyword evidence="7" id="KW-0472">Membrane</keyword>
<feature type="domain" description="Leucine-rich repeat-containing N-terminal plant-type" evidence="10">
    <location>
        <begin position="8"/>
        <end position="40"/>
    </location>
</feature>
<dbReference type="InterPro" id="IPR052422">
    <property type="entry name" value="Auxin_Ser/Thr_Kinase"/>
</dbReference>
<evidence type="ECO:0000256" key="6">
    <source>
        <dbReference type="ARBA" id="ARBA00022989"/>
    </source>
</evidence>
<sequence>MFVCAWSQDDGAVMQKLKTKINPNGWSNKDFCKWENVHCNGRRVTQIQIPEGLNVQGSLPQELVNLPELTLFQCSNCKGLSGDFPRMPNSLQYLSISNNSFTSMPNDFFINMSN</sequence>
<keyword evidence="5" id="KW-0677">Repeat</keyword>
<dbReference type="Gene3D" id="3.80.10.10">
    <property type="entry name" value="Ribonuclease Inhibitor"/>
    <property type="match status" value="1"/>
</dbReference>
<accession>A0A392RLN9</accession>
<evidence type="ECO:0000313" key="12">
    <source>
        <dbReference type="Proteomes" id="UP000265520"/>
    </source>
</evidence>
<evidence type="ECO:0000256" key="4">
    <source>
        <dbReference type="ARBA" id="ARBA00022729"/>
    </source>
</evidence>
<dbReference type="InterPro" id="IPR013210">
    <property type="entry name" value="LRR_N_plant-typ"/>
</dbReference>
<proteinExistence type="predicted"/>